<dbReference type="RefSeq" id="WP_083192424.1">
    <property type="nucleotide sequence ID" value="NZ_CP020570.1"/>
</dbReference>
<reference evidence="2 3" key="1">
    <citation type="submission" date="2017-03" db="EMBL/GenBank/DDBJ databases">
        <title>Complete Genome Sequence of a natural compounds producer, Streptomyces violaceus S21.</title>
        <authorList>
            <person name="Zhong C."/>
            <person name="Zhao Z."/>
            <person name="Fu J."/>
            <person name="Zong G."/>
            <person name="Qin R."/>
            <person name="Cao G."/>
        </authorList>
    </citation>
    <scope>NUCLEOTIDE SEQUENCE [LARGE SCALE GENOMIC DNA]</scope>
    <source>
        <strain evidence="2 3">S21</strain>
    </source>
</reference>
<dbReference type="Proteomes" id="UP000192445">
    <property type="component" value="Chromosome"/>
</dbReference>
<dbReference type="PROSITE" id="PS51186">
    <property type="entry name" value="GNAT"/>
    <property type="match status" value="1"/>
</dbReference>
<gene>
    <name evidence="2" type="ORF">B1H20_10565</name>
</gene>
<dbReference type="InterPro" id="IPR000182">
    <property type="entry name" value="GNAT_dom"/>
</dbReference>
<dbReference type="EMBL" id="CP020570">
    <property type="protein sequence ID" value="ARF61803.1"/>
    <property type="molecule type" value="Genomic_DNA"/>
</dbReference>
<dbReference type="Pfam" id="PF13508">
    <property type="entry name" value="Acetyltransf_7"/>
    <property type="match status" value="1"/>
</dbReference>
<proteinExistence type="predicted"/>
<sequence>MAAEVRTVEPGELPRYAEGVRDVYARAFAGPPWHEDPAQAAVYAERLARDALRPGFTAAVSVSAGTVSGFATAWTTPEVFPADRSYGQVAEALGPERTRAWLCGALEVNELAVAPEAHGAGIGAGLLEAVTARAPGGRCWLLTSVRAEAALRLYERTGWRRVAAPVPGKAALVVLLGPGHPGRGDAWAP</sequence>
<dbReference type="GO" id="GO:0016747">
    <property type="term" value="F:acyltransferase activity, transferring groups other than amino-acyl groups"/>
    <property type="evidence" value="ECO:0007669"/>
    <property type="project" value="InterPro"/>
</dbReference>
<dbReference type="Gene3D" id="3.40.630.30">
    <property type="match status" value="1"/>
</dbReference>
<name>A0A1V0U998_STRVN</name>
<dbReference type="AlphaFoldDB" id="A0A1V0U998"/>
<dbReference type="OrthoDB" id="3371202at2"/>
<protein>
    <submittedName>
        <fullName evidence="2">GNAT family N-acetyltransferase</fullName>
    </submittedName>
</protein>
<accession>A0A1V0U998</accession>
<dbReference type="KEGG" id="svu:B1H20_10565"/>
<keyword evidence="2" id="KW-0808">Transferase</keyword>
<feature type="domain" description="N-acetyltransferase" evidence="1">
    <location>
        <begin position="3"/>
        <end position="178"/>
    </location>
</feature>
<evidence type="ECO:0000259" key="1">
    <source>
        <dbReference type="PROSITE" id="PS51186"/>
    </source>
</evidence>
<evidence type="ECO:0000313" key="2">
    <source>
        <dbReference type="EMBL" id="ARF61803.1"/>
    </source>
</evidence>
<dbReference type="InterPro" id="IPR016181">
    <property type="entry name" value="Acyl_CoA_acyltransferase"/>
</dbReference>
<dbReference type="SUPFAM" id="SSF55729">
    <property type="entry name" value="Acyl-CoA N-acyltransferases (Nat)"/>
    <property type="match status" value="1"/>
</dbReference>
<organism evidence="2 3">
    <name type="scientific">Streptomyces violaceoruber</name>
    <dbReference type="NCBI Taxonomy" id="1935"/>
    <lineage>
        <taxon>Bacteria</taxon>
        <taxon>Bacillati</taxon>
        <taxon>Actinomycetota</taxon>
        <taxon>Actinomycetes</taxon>
        <taxon>Kitasatosporales</taxon>
        <taxon>Streptomycetaceae</taxon>
        <taxon>Streptomyces</taxon>
        <taxon>Streptomyces violaceoruber group</taxon>
    </lineage>
</organism>
<dbReference type="STRING" id="1935.B1H20_10565"/>
<evidence type="ECO:0000313" key="3">
    <source>
        <dbReference type="Proteomes" id="UP000192445"/>
    </source>
</evidence>